<protein>
    <recommendedName>
        <fullName evidence="14">Ig-like domain-containing protein</fullName>
    </recommendedName>
</protein>
<comment type="subcellular location">
    <subcellularLocation>
        <location evidence="1">Cell membrane</location>
        <topology evidence="1">Single-pass type I membrane protein</topology>
    </subcellularLocation>
</comment>
<dbReference type="GO" id="GO:0007166">
    <property type="term" value="P:cell surface receptor signaling pathway"/>
    <property type="evidence" value="ECO:0007669"/>
    <property type="project" value="TreeGrafter"/>
</dbReference>
<feature type="domain" description="Ig-like" evidence="14">
    <location>
        <begin position="48"/>
        <end position="175"/>
    </location>
</feature>
<evidence type="ECO:0000256" key="5">
    <source>
        <dbReference type="ARBA" id="ARBA00022989"/>
    </source>
</evidence>
<sequence length="256" mass="28785">MLHWRNTVLLVAAELLSLTTCSGGVGVVTHEEPQQYPGQEVTEHQSAPNTSTGLPADQPLQVALGQTVLLPCLLPYLPTSLNEVRVYWSTKDNSQVEKIYKRPVEVVHVFNKGHEEFMHQSSAYHNRTRLFTNQLQFGNFSLELRNVSEHDNLTTFQCLALYDGIIGPKFLNNVSLLILHKDDGFENKSRALPTDSRVYWFISIPAAVGISLVLLLAARNKCNSSPRDNNTDPERGEVPQHGHWVAEESTVELEMR</sequence>
<keyword evidence="8" id="KW-0675">Receptor</keyword>
<keyword evidence="9" id="KW-0325">Glycoprotein</keyword>
<dbReference type="SUPFAM" id="SSF48726">
    <property type="entry name" value="Immunoglobulin"/>
    <property type="match status" value="1"/>
</dbReference>
<feature type="transmembrane region" description="Helical" evidence="12">
    <location>
        <begin position="198"/>
        <end position="218"/>
    </location>
</feature>
<comment type="caution">
    <text evidence="15">The sequence shown here is derived from an EMBL/GenBank/DDBJ whole genome shotgun (WGS) entry which is preliminary data.</text>
</comment>
<evidence type="ECO:0000256" key="2">
    <source>
        <dbReference type="ARBA" id="ARBA00022475"/>
    </source>
</evidence>
<reference evidence="15" key="1">
    <citation type="submission" date="2020-10" db="EMBL/GenBank/DDBJ databases">
        <title>Chromosome-scale genome assembly of the Allis shad, Alosa alosa.</title>
        <authorList>
            <person name="Margot Z."/>
            <person name="Christophe K."/>
            <person name="Cabau C."/>
            <person name="Louis A."/>
            <person name="Berthelot C."/>
            <person name="Parey E."/>
            <person name="Roest Crollius H."/>
            <person name="Montfort J."/>
            <person name="Robinson-Rechavi M."/>
            <person name="Bucao C."/>
            <person name="Bouchez O."/>
            <person name="Gislard M."/>
            <person name="Lluch J."/>
            <person name="Milhes M."/>
            <person name="Lampietro C."/>
            <person name="Lopez Roques C."/>
            <person name="Donnadieu C."/>
            <person name="Braasch I."/>
            <person name="Desvignes T."/>
            <person name="Postlethwait J."/>
            <person name="Bobe J."/>
            <person name="Guiguen Y."/>
        </authorList>
    </citation>
    <scope>NUCLEOTIDE SEQUENCE</scope>
    <source>
        <strain evidence="15">M-15738</strain>
        <tissue evidence="15">Blood</tissue>
    </source>
</reference>
<gene>
    <name evidence="15" type="ORF">AALO_G00035970</name>
</gene>
<evidence type="ECO:0000256" key="10">
    <source>
        <dbReference type="ARBA" id="ARBA00023319"/>
    </source>
</evidence>
<dbReference type="Gene3D" id="2.60.40.10">
    <property type="entry name" value="Immunoglobulins"/>
    <property type="match status" value="1"/>
</dbReference>
<dbReference type="Pfam" id="PF07686">
    <property type="entry name" value="V-set"/>
    <property type="match status" value="1"/>
</dbReference>
<organism evidence="15 16">
    <name type="scientific">Alosa alosa</name>
    <name type="common">allis shad</name>
    <dbReference type="NCBI Taxonomy" id="278164"/>
    <lineage>
        <taxon>Eukaryota</taxon>
        <taxon>Metazoa</taxon>
        <taxon>Chordata</taxon>
        <taxon>Craniata</taxon>
        <taxon>Vertebrata</taxon>
        <taxon>Euteleostomi</taxon>
        <taxon>Actinopterygii</taxon>
        <taxon>Neopterygii</taxon>
        <taxon>Teleostei</taxon>
        <taxon>Clupei</taxon>
        <taxon>Clupeiformes</taxon>
        <taxon>Clupeoidei</taxon>
        <taxon>Clupeidae</taxon>
        <taxon>Alosa</taxon>
    </lineage>
</organism>
<evidence type="ECO:0000256" key="4">
    <source>
        <dbReference type="ARBA" id="ARBA00022729"/>
    </source>
</evidence>
<evidence type="ECO:0000313" key="15">
    <source>
        <dbReference type="EMBL" id="KAG5282901.1"/>
    </source>
</evidence>
<dbReference type="PANTHER" id="PTHR25466">
    <property type="entry name" value="T-LYMPHOCYTE ACTIVATION ANTIGEN"/>
    <property type="match status" value="1"/>
</dbReference>
<evidence type="ECO:0000256" key="1">
    <source>
        <dbReference type="ARBA" id="ARBA00004251"/>
    </source>
</evidence>
<evidence type="ECO:0000256" key="7">
    <source>
        <dbReference type="ARBA" id="ARBA00023157"/>
    </source>
</evidence>
<keyword evidence="7" id="KW-1015">Disulfide bond</keyword>
<dbReference type="PANTHER" id="PTHR25466:SF14">
    <property type="entry name" value="BUTYROPHILIN SUBFAMILY 2 MEMBER A2-LIKE-RELATED"/>
    <property type="match status" value="1"/>
</dbReference>
<evidence type="ECO:0000256" key="12">
    <source>
        <dbReference type="SAM" id="Phobius"/>
    </source>
</evidence>
<dbReference type="GO" id="GO:0042102">
    <property type="term" value="P:positive regulation of T cell proliferation"/>
    <property type="evidence" value="ECO:0007669"/>
    <property type="project" value="TreeGrafter"/>
</dbReference>
<dbReference type="GO" id="GO:0042130">
    <property type="term" value="P:negative regulation of T cell proliferation"/>
    <property type="evidence" value="ECO:0007669"/>
    <property type="project" value="TreeGrafter"/>
</dbReference>
<keyword evidence="2" id="KW-1003">Cell membrane</keyword>
<keyword evidence="6 12" id="KW-0472">Membrane</keyword>
<feature type="signal peptide" evidence="13">
    <location>
        <begin position="1"/>
        <end position="23"/>
    </location>
</feature>
<proteinExistence type="predicted"/>
<keyword evidence="5 12" id="KW-1133">Transmembrane helix</keyword>
<evidence type="ECO:0000256" key="6">
    <source>
        <dbReference type="ARBA" id="ARBA00023136"/>
    </source>
</evidence>
<evidence type="ECO:0000259" key="14">
    <source>
        <dbReference type="PROSITE" id="PS50835"/>
    </source>
</evidence>
<dbReference type="EMBL" id="JADWDJ010000003">
    <property type="protein sequence ID" value="KAG5282901.1"/>
    <property type="molecule type" value="Genomic_DNA"/>
</dbReference>
<feature type="chain" id="PRO_5043742136" description="Ig-like domain-containing protein" evidence="13">
    <location>
        <begin position="24"/>
        <end position="256"/>
    </location>
</feature>
<keyword evidence="10" id="KW-0393">Immunoglobulin domain</keyword>
<evidence type="ECO:0000256" key="3">
    <source>
        <dbReference type="ARBA" id="ARBA00022692"/>
    </source>
</evidence>
<feature type="compositionally biased region" description="Basic and acidic residues" evidence="11">
    <location>
        <begin position="229"/>
        <end position="243"/>
    </location>
</feature>
<keyword evidence="4 13" id="KW-0732">Signal</keyword>
<evidence type="ECO:0000256" key="11">
    <source>
        <dbReference type="SAM" id="MobiDB-lite"/>
    </source>
</evidence>
<feature type="region of interest" description="Disordered" evidence="11">
    <location>
        <begin position="224"/>
        <end position="243"/>
    </location>
</feature>
<keyword evidence="3 12" id="KW-0812">Transmembrane</keyword>
<feature type="region of interest" description="Disordered" evidence="11">
    <location>
        <begin position="36"/>
        <end position="56"/>
    </location>
</feature>
<dbReference type="GO" id="GO:0031295">
    <property type="term" value="P:T cell costimulation"/>
    <property type="evidence" value="ECO:0007669"/>
    <property type="project" value="TreeGrafter"/>
</dbReference>
<evidence type="ECO:0000256" key="13">
    <source>
        <dbReference type="SAM" id="SignalP"/>
    </source>
</evidence>
<dbReference type="GO" id="GO:0006955">
    <property type="term" value="P:immune response"/>
    <property type="evidence" value="ECO:0007669"/>
    <property type="project" value="TreeGrafter"/>
</dbReference>
<evidence type="ECO:0000256" key="8">
    <source>
        <dbReference type="ARBA" id="ARBA00023170"/>
    </source>
</evidence>
<dbReference type="InterPro" id="IPR036179">
    <property type="entry name" value="Ig-like_dom_sf"/>
</dbReference>
<dbReference type="GO" id="GO:0009897">
    <property type="term" value="C:external side of plasma membrane"/>
    <property type="evidence" value="ECO:0007669"/>
    <property type="project" value="TreeGrafter"/>
</dbReference>
<evidence type="ECO:0000313" key="16">
    <source>
        <dbReference type="Proteomes" id="UP000823561"/>
    </source>
</evidence>
<dbReference type="GO" id="GO:0071222">
    <property type="term" value="P:cellular response to lipopolysaccharide"/>
    <property type="evidence" value="ECO:0007669"/>
    <property type="project" value="TreeGrafter"/>
</dbReference>
<evidence type="ECO:0000256" key="9">
    <source>
        <dbReference type="ARBA" id="ARBA00023180"/>
    </source>
</evidence>
<name>A0AAV6HAA3_9TELE</name>
<feature type="compositionally biased region" description="Polar residues" evidence="11">
    <location>
        <begin position="44"/>
        <end position="53"/>
    </location>
</feature>
<dbReference type="InterPro" id="IPR051713">
    <property type="entry name" value="T-cell_Activation_Regulation"/>
</dbReference>
<dbReference type="AlphaFoldDB" id="A0AAV6HAA3"/>
<dbReference type="InterPro" id="IPR013783">
    <property type="entry name" value="Ig-like_fold"/>
</dbReference>
<keyword evidence="16" id="KW-1185">Reference proteome</keyword>
<dbReference type="InterPro" id="IPR013106">
    <property type="entry name" value="Ig_V-set"/>
</dbReference>
<dbReference type="InterPro" id="IPR007110">
    <property type="entry name" value="Ig-like_dom"/>
</dbReference>
<accession>A0AAV6HAA3</accession>
<dbReference type="PROSITE" id="PS50835">
    <property type="entry name" value="IG_LIKE"/>
    <property type="match status" value="1"/>
</dbReference>
<dbReference type="Proteomes" id="UP000823561">
    <property type="component" value="Chromosome 3"/>
</dbReference>